<dbReference type="InterPro" id="IPR029058">
    <property type="entry name" value="AB_hydrolase_fold"/>
</dbReference>
<protein>
    <submittedName>
        <fullName evidence="2">Alpha/beta fold hydrolase</fullName>
    </submittedName>
</protein>
<dbReference type="EMBL" id="SWCI01000006">
    <property type="protein sequence ID" value="TKB48698.1"/>
    <property type="molecule type" value="Genomic_DNA"/>
</dbReference>
<evidence type="ECO:0000313" key="2">
    <source>
        <dbReference type="EMBL" id="TKB48698.1"/>
    </source>
</evidence>
<organism evidence="2 3">
    <name type="scientific">Ferrimonas sediminicola</name>
    <dbReference type="NCBI Taxonomy" id="2569538"/>
    <lineage>
        <taxon>Bacteria</taxon>
        <taxon>Pseudomonadati</taxon>
        <taxon>Pseudomonadota</taxon>
        <taxon>Gammaproteobacteria</taxon>
        <taxon>Alteromonadales</taxon>
        <taxon>Ferrimonadaceae</taxon>
        <taxon>Ferrimonas</taxon>
    </lineage>
</organism>
<dbReference type="Proteomes" id="UP000305674">
    <property type="component" value="Unassembled WGS sequence"/>
</dbReference>
<proteinExistence type="predicted"/>
<keyword evidence="2" id="KW-0378">Hydrolase</keyword>
<sequence>MQLVMLHGLYMHHTIMRPLAAQLTGLGWQVEGFSYNSLAIDARLLFERLAALTRPGEPQFLVGHSLGGVLARQYAEHRELPEGSRIVTLGSPHRGAAVARRLAQWNLEGLMGNAHQHGLLENHHGRYLGDAELGSLAGNAGIGMGRLILPKEESDGDGTVLVEETRLQGFRDHIILPHSHTSMLFSSEVARQTDNFLRYGKFSHIQQVEEH</sequence>
<dbReference type="SUPFAM" id="SSF53474">
    <property type="entry name" value="alpha/beta-Hydrolases"/>
    <property type="match status" value="1"/>
</dbReference>
<evidence type="ECO:0000259" key="1">
    <source>
        <dbReference type="Pfam" id="PF07819"/>
    </source>
</evidence>
<dbReference type="PANTHER" id="PTHR37946:SF1">
    <property type="entry name" value="SLL1969 PROTEIN"/>
    <property type="match status" value="1"/>
</dbReference>
<dbReference type="PANTHER" id="PTHR37946">
    <property type="entry name" value="SLL1969 PROTEIN"/>
    <property type="match status" value="1"/>
</dbReference>
<reference evidence="2 3" key="1">
    <citation type="submission" date="2019-04" db="EMBL/GenBank/DDBJ databases">
        <authorList>
            <person name="Hwang J.C."/>
        </authorList>
    </citation>
    <scope>NUCLEOTIDE SEQUENCE [LARGE SCALE GENOMIC DNA]</scope>
    <source>
        <strain evidence="2 3">IMCC35001</strain>
    </source>
</reference>
<dbReference type="InterPro" id="IPR012908">
    <property type="entry name" value="PGAP1-ab_dom-like"/>
</dbReference>
<feature type="domain" description="GPI inositol-deacylase PGAP1-like alpha/beta" evidence="1">
    <location>
        <begin position="60"/>
        <end position="101"/>
    </location>
</feature>
<dbReference type="AlphaFoldDB" id="A0A4V5NV14"/>
<comment type="caution">
    <text evidence="2">The sequence shown here is derived from an EMBL/GenBank/DDBJ whole genome shotgun (WGS) entry which is preliminary data.</text>
</comment>
<dbReference type="OrthoDB" id="556502at2"/>
<evidence type="ECO:0000313" key="3">
    <source>
        <dbReference type="Proteomes" id="UP000305674"/>
    </source>
</evidence>
<gene>
    <name evidence="2" type="ORF">FCL40_11125</name>
</gene>
<dbReference type="GO" id="GO:0016788">
    <property type="term" value="F:hydrolase activity, acting on ester bonds"/>
    <property type="evidence" value="ECO:0007669"/>
    <property type="project" value="InterPro"/>
</dbReference>
<name>A0A4V5NV14_9GAMM</name>
<keyword evidence="3" id="KW-1185">Reference proteome</keyword>
<accession>A0A4V5NV14</accession>
<dbReference type="Pfam" id="PF07819">
    <property type="entry name" value="PGAP1"/>
    <property type="match status" value="1"/>
</dbReference>
<dbReference type="Gene3D" id="3.40.50.1820">
    <property type="entry name" value="alpha/beta hydrolase"/>
    <property type="match status" value="1"/>
</dbReference>